<keyword evidence="5" id="KW-0496">Mitochondrion</keyword>
<dbReference type="AlphaFoldDB" id="A0A4U0UR98"/>
<comment type="caution">
    <text evidence="8">The sequence shown here is derived from an EMBL/GenBank/DDBJ whole genome shotgun (WGS) entry which is preliminary data.</text>
</comment>
<evidence type="ECO:0000313" key="8">
    <source>
        <dbReference type="EMBL" id="TKA37902.1"/>
    </source>
</evidence>
<keyword evidence="6" id="KW-0687">Ribonucleoprotein</keyword>
<keyword evidence="3" id="KW-0809">Transit peptide</keyword>
<dbReference type="STRING" id="329885.A0A4U0UR98"/>
<dbReference type="InterPro" id="IPR019192">
    <property type="entry name" value="Ribosomal_mL40"/>
</dbReference>
<evidence type="ECO:0000313" key="9">
    <source>
        <dbReference type="Proteomes" id="UP000310066"/>
    </source>
</evidence>
<organism evidence="8 9">
    <name type="scientific">Friedmanniomyces endolithicus</name>
    <dbReference type="NCBI Taxonomy" id="329885"/>
    <lineage>
        <taxon>Eukaryota</taxon>
        <taxon>Fungi</taxon>
        <taxon>Dikarya</taxon>
        <taxon>Ascomycota</taxon>
        <taxon>Pezizomycotina</taxon>
        <taxon>Dothideomycetes</taxon>
        <taxon>Dothideomycetidae</taxon>
        <taxon>Mycosphaerellales</taxon>
        <taxon>Teratosphaeriaceae</taxon>
        <taxon>Friedmanniomyces</taxon>
    </lineage>
</organism>
<comment type="similarity">
    <text evidence="2">Belongs to the mitochondrion-specific ribosomal protein mL40 family.</text>
</comment>
<evidence type="ECO:0000256" key="7">
    <source>
        <dbReference type="ARBA" id="ARBA00035192"/>
    </source>
</evidence>
<dbReference type="Gene3D" id="6.10.250.3440">
    <property type="match status" value="1"/>
</dbReference>
<dbReference type="PANTHER" id="PTHR39150:SF1">
    <property type="entry name" value="LARGE RIBOSOMAL SUBUNIT PROTEIN ML40"/>
    <property type="match status" value="1"/>
</dbReference>
<comment type="subcellular location">
    <subcellularLocation>
        <location evidence="1">Mitochondrion</location>
    </subcellularLocation>
</comment>
<dbReference type="GO" id="GO:1990904">
    <property type="term" value="C:ribonucleoprotein complex"/>
    <property type="evidence" value="ECO:0007669"/>
    <property type="project" value="UniProtKB-KW"/>
</dbReference>
<gene>
    <name evidence="8" type="ORF">B0A54_10504</name>
</gene>
<sequence>MAQQPFLLINITGSMKPPSTALLRAFSPIWRTERLPLTARGCLAPQKANFSSTEPRLAKDKGRPKTDMRITVIRYHLKHPLTPRPLRFSRNRSLRHWTIHRAWRLYQTKLRLSRQIELERQYNSMAAACEALRLIDGHGLTAEERSRVGDPDVSEGDKEVGRLYRIAMRKDDIWKGVPIEYARIQTDSPPRDGWNHAWTK</sequence>
<dbReference type="GO" id="GO:0003735">
    <property type="term" value="F:structural constituent of ribosome"/>
    <property type="evidence" value="ECO:0007669"/>
    <property type="project" value="InterPro"/>
</dbReference>
<dbReference type="Proteomes" id="UP000310066">
    <property type="component" value="Unassembled WGS sequence"/>
</dbReference>
<dbReference type="GO" id="GO:0032543">
    <property type="term" value="P:mitochondrial translation"/>
    <property type="evidence" value="ECO:0007669"/>
    <property type="project" value="InterPro"/>
</dbReference>
<evidence type="ECO:0000256" key="1">
    <source>
        <dbReference type="ARBA" id="ARBA00004173"/>
    </source>
</evidence>
<evidence type="ECO:0000256" key="3">
    <source>
        <dbReference type="ARBA" id="ARBA00022946"/>
    </source>
</evidence>
<keyword evidence="4" id="KW-0689">Ribosomal protein</keyword>
<evidence type="ECO:0000256" key="5">
    <source>
        <dbReference type="ARBA" id="ARBA00023128"/>
    </source>
</evidence>
<name>A0A4U0UR98_9PEZI</name>
<dbReference type="InterPro" id="IPR042831">
    <property type="entry name" value="Ribosomal_mL40_fung"/>
</dbReference>
<dbReference type="EMBL" id="NAJP01000048">
    <property type="protein sequence ID" value="TKA37902.1"/>
    <property type="molecule type" value="Genomic_DNA"/>
</dbReference>
<dbReference type="OrthoDB" id="2098203at2759"/>
<evidence type="ECO:0000256" key="6">
    <source>
        <dbReference type="ARBA" id="ARBA00023274"/>
    </source>
</evidence>
<evidence type="ECO:0000256" key="2">
    <source>
        <dbReference type="ARBA" id="ARBA00009360"/>
    </source>
</evidence>
<proteinExistence type="inferred from homology"/>
<accession>A0A4U0UR98</accession>
<dbReference type="GO" id="GO:0005840">
    <property type="term" value="C:ribosome"/>
    <property type="evidence" value="ECO:0007669"/>
    <property type="project" value="UniProtKB-KW"/>
</dbReference>
<evidence type="ECO:0000256" key="4">
    <source>
        <dbReference type="ARBA" id="ARBA00022980"/>
    </source>
</evidence>
<dbReference type="PANTHER" id="PTHR39150">
    <property type="entry name" value="54S RIBOSOMAL PROTEIN L28, MITOCHONDRIAL"/>
    <property type="match status" value="1"/>
</dbReference>
<protein>
    <recommendedName>
        <fullName evidence="7">Large ribosomal subunit protein mL40</fullName>
    </recommendedName>
</protein>
<dbReference type="GO" id="GO:0005739">
    <property type="term" value="C:mitochondrion"/>
    <property type="evidence" value="ECO:0007669"/>
    <property type="project" value="UniProtKB-SubCell"/>
</dbReference>
<dbReference type="Pfam" id="PF09812">
    <property type="entry name" value="MRP-L28"/>
    <property type="match status" value="1"/>
</dbReference>
<reference evidence="8 9" key="1">
    <citation type="submission" date="2017-03" db="EMBL/GenBank/DDBJ databases">
        <title>Genomes of endolithic fungi from Antarctica.</title>
        <authorList>
            <person name="Coleine C."/>
            <person name="Masonjones S."/>
            <person name="Stajich J.E."/>
        </authorList>
    </citation>
    <scope>NUCLEOTIDE SEQUENCE [LARGE SCALE GENOMIC DNA]</scope>
    <source>
        <strain evidence="8 9">CCFEE 5311</strain>
    </source>
</reference>